<dbReference type="AlphaFoldDB" id="A0AAU9D7G2"/>
<dbReference type="Proteomes" id="UP001321861">
    <property type="component" value="Chromosome"/>
</dbReference>
<dbReference type="Gene3D" id="3.40.50.300">
    <property type="entry name" value="P-loop containing nucleotide triphosphate hydrolases"/>
    <property type="match status" value="1"/>
</dbReference>
<evidence type="ECO:0000313" key="1">
    <source>
        <dbReference type="EMBL" id="BDR59473.1"/>
    </source>
</evidence>
<dbReference type="Pfam" id="PF01202">
    <property type="entry name" value="SKI"/>
    <property type="match status" value="1"/>
</dbReference>
<organism evidence="1 2">
    <name type="scientific">Xylocopilactobacillus apicola</name>
    <dbReference type="NCBI Taxonomy" id="2932184"/>
    <lineage>
        <taxon>Bacteria</taxon>
        <taxon>Bacillati</taxon>
        <taxon>Bacillota</taxon>
        <taxon>Bacilli</taxon>
        <taxon>Lactobacillales</taxon>
        <taxon>Lactobacillaceae</taxon>
        <taxon>Xylocopilactobacillus</taxon>
    </lineage>
</organism>
<dbReference type="InterPro" id="IPR031322">
    <property type="entry name" value="Shikimate/glucono_kinase"/>
</dbReference>
<dbReference type="EMBL" id="AP026802">
    <property type="protein sequence ID" value="BDR59473.1"/>
    <property type="molecule type" value="Genomic_DNA"/>
</dbReference>
<dbReference type="InterPro" id="IPR027417">
    <property type="entry name" value="P-loop_NTPase"/>
</dbReference>
<accession>A0AAU9D7G2</accession>
<name>A0AAU9D7G2_9LACO</name>
<dbReference type="KEGG" id="xap:XA3_19140"/>
<reference evidence="1 2" key="1">
    <citation type="journal article" date="2023" name="Microbiol. Spectr.">
        <title>Symbiosis of Carpenter Bees with Uncharacterized Lactic Acid Bacteria Showing NAD Auxotrophy.</title>
        <authorList>
            <person name="Kawasaki S."/>
            <person name="Ozawa K."/>
            <person name="Mori T."/>
            <person name="Yamamoto A."/>
            <person name="Ito M."/>
            <person name="Ohkuma M."/>
            <person name="Sakamoto M."/>
            <person name="Matsutani M."/>
        </authorList>
    </citation>
    <scope>NUCLEOTIDE SEQUENCE [LARGE SCALE GENOMIC DNA]</scope>
    <source>
        <strain evidence="1 2">XA3</strain>
    </source>
</reference>
<keyword evidence="2" id="KW-1185">Reference proteome</keyword>
<dbReference type="SUPFAM" id="SSF52540">
    <property type="entry name" value="P-loop containing nucleoside triphosphate hydrolases"/>
    <property type="match status" value="1"/>
</dbReference>
<gene>
    <name evidence="1" type="ORF">XA3_19140</name>
</gene>
<dbReference type="RefSeq" id="WP_317635264.1">
    <property type="nucleotide sequence ID" value="NZ_AP026802.1"/>
</dbReference>
<sequence length="184" mass="21229">MNKAEQNETIVLVGFWGIFQNQIGHNLAEQLNRPFYDFKEEVENQFLRLPPSQFDSIGWDEIHHVEEYVFSDLLSRQGSIISTGSDLVEDKNNLITLVESDAAIIYLHIKHSKSLVKYLATHLYSDYIGEQPVEKILQDYWKFGDEAYRNISDLLLETANKDAAELAHEIASFITTEVDEDDLF</sequence>
<protein>
    <submittedName>
        <fullName evidence="1">Uncharacterized protein</fullName>
    </submittedName>
</protein>
<evidence type="ECO:0000313" key="2">
    <source>
        <dbReference type="Proteomes" id="UP001321861"/>
    </source>
</evidence>
<proteinExistence type="predicted"/>